<dbReference type="Proteomes" id="UP000094053">
    <property type="component" value="Unassembled WGS sequence"/>
</dbReference>
<reference evidence="4" key="1">
    <citation type="submission" date="2016-09" db="EMBL/GenBank/DDBJ databases">
        <authorList>
            <person name="Greninger A.L."/>
            <person name="Jerome K.R."/>
            <person name="Mcnair B."/>
            <person name="Wallis C."/>
            <person name="Fang F."/>
        </authorList>
    </citation>
    <scope>NUCLEOTIDE SEQUENCE [LARGE SCALE GENOMIC DNA]</scope>
    <source>
        <strain evidence="4">M6</strain>
    </source>
</reference>
<evidence type="ECO:0000313" key="4">
    <source>
        <dbReference type="Proteomes" id="UP000094053"/>
    </source>
</evidence>
<proteinExistence type="predicted"/>
<evidence type="ECO:0000313" key="3">
    <source>
        <dbReference type="EMBL" id="ODQ89684.1"/>
    </source>
</evidence>
<evidence type="ECO:0000256" key="2">
    <source>
        <dbReference type="SAM" id="Phobius"/>
    </source>
</evidence>
<name>A0A1E3RIJ1_MYCFV</name>
<keyword evidence="2" id="KW-1133">Transmembrane helix</keyword>
<feature type="transmembrane region" description="Helical" evidence="2">
    <location>
        <begin position="20"/>
        <end position="40"/>
    </location>
</feature>
<dbReference type="EMBL" id="MIHA01000009">
    <property type="protein sequence ID" value="ODQ89684.1"/>
    <property type="molecule type" value="Genomic_DNA"/>
</dbReference>
<organism evidence="3 4">
    <name type="scientific">Mycolicibacterium flavescens</name>
    <name type="common">Mycobacterium flavescens</name>
    <dbReference type="NCBI Taxonomy" id="1776"/>
    <lineage>
        <taxon>Bacteria</taxon>
        <taxon>Bacillati</taxon>
        <taxon>Actinomycetota</taxon>
        <taxon>Actinomycetes</taxon>
        <taxon>Mycobacteriales</taxon>
        <taxon>Mycobacteriaceae</taxon>
        <taxon>Mycolicibacterium</taxon>
    </lineage>
</organism>
<accession>A0A1E3RIJ1</accession>
<dbReference type="AlphaFoldDB" id="A0A1E3RIJ1"/>
<comment type="caution">
    <text evidence="3">The sequence shown here is derived from an EMBL/GenBank/DDBJ whole genome shotgun (WGS) entry which is preliminary data.</text>
</comment>
<protein>
    <submittedName>
        <fullName evidence="3">Uncharacterized protein</fullName>
    </submittedName>
</protein>
<dbReference type="OrthoDB" id="4617782at2"/>
<keyword evidence="1" id="KW-0175">Coiled coil</keyword>
<keyword evidence="2" id="KW-0472">Membrane</keyword>
<gene>
    <name evidence="3" type="ORF">BHQ18_14670</name>
</gene>
<evidence type="ECO:0000256" key="1">
    <source>
        <dbReference type="SAM" id="Coils"/>
    </source>
</evidence>
<feature type="coiled-coil region" evidence="1">
    <location>
        <begin position="73"/>
        <end position="120"/>
    </location>
</feature>
<keyword evidence="4" id="KW-1185">Reference proteome</keyword>
<keyword evidence="2" id="KW-0812">Transmembrane</keyword>
<sequence>MLLGWLILFSPGESGSRAQWFFGAAVFTMVLVTLWQTTVVTRQAARKAAEADERLRAELAAADVRAARQLAMMRSLHETEMEAQRELSRAELEAHRNVSRAELKAHRELARTERAQLLAQQQKLAVAEVSRAVGTHTHLLGTLWNEGARILTLPDRDEREAAMGPIFEQIAQVVKDFAVELANAQVLIADDRLHRALIRINEAVLTAMQVAEDIHVAVVDGHDPDPNAVPAAQRLLYERAAETRHLAWELLRTSLQ</sequence>